<dbReference type="Proteomes" id="UP000007029">
    <property type="component" value="Chromosome"/>
</dbReference>
<accession>Q16CL9</accession>
<protein>
    <submittedName>
        <fullName evidence="1">Sulfotransferase domain protein</fullName>
    </submittedName>
</protein>
<dbReference type="SUPFAM" id="SSF52540">
    <property type="entry name" value="P-loop containing nucleoside triphosphate hydrolases"/>
    <property type="match status" value="1"/>
</dbReference>
<dbReference type="GO" id="GO:0001517">
    <property type="term" value="F:N-acetylglucosamine 6-O-sulfotransferase activity"/>
    <property type="evidence" value="ECO:0007669"/>
    <property type="project" value="TreeGrafter"/>
</dbReference>
<dbReference type="KEGG" id="rde:RD1_0569"/>
<dbReference type="HOGENOM" id="CLU_046916_1_1_5"/>
<proteinExistence type="predicted"/>
<evidence type="ECO:0000313" key="1">
    <source>
        <dbReference type="EMBL" id="ABG30274.1"/>
    </source>
</evidence>
<dbReference type="GO" id="GO:0006044">
    <property type="term" value="P:N-acetylglucosamine metabolic process"/>
    <property type="evidence" value="ECO:0007669"/>
    <property type="project" value="TreeGrafter"/>
</dbReference>
<sequence>MSAPVFQPVFLLCSERSGSNLFIRLLDSHPVFCGPPPSHLIRTLALNLTRLGDVAQDEKAWQRLLDISARVMQHQLGIWQCSLDATALARRVTERSVRGVISAIYTAEAHAQNKTRSVIKENRIHIFLPFLMQAFPDARYVWVVRDPRDMALSWKRSSNHPGDVRRGTQIWLQDQERFRQIFGYLAPAGQIMRLRYEDILQEPVPTLTALCDFLQVTYDPAMLNFHDKEDTKANAARIANWENLAKPLIGGNTGKFHEALTREEIAYIETACATEMHAHDYTLTEEPGERKAAEQAMELRYGQEDLALQWRALTPEEQAIREGRQNVIDYINALPIRLAT</sequence>
<evidence type="ECO:0000313" key="2">
    <source>
        <dbReference type="Proteomes" id="UP000007029"/>
    </source>
</evidence>
<dbReference type="OrthoDB" id="9800698at2"/>
<dbReference type="GO" id="GO:0006790">
    <property type="term" value="P:sulfur compound metabolic process"/>
    <property type="evidence" value="ECO:0007669"/>
    <property type="project" value="TreeGrafter"/>
</dbReference>
<gene>
    <name evidence="1" type="ordered locus">RD1_0569</name>
</gene>
<dbReference type="Gene3D" id="3.40.50.300">
    <property type="entry name" value="P-loop containing nucleotide triphosphate hydrolases"/>
    <property type="match status" value="1"/>
</dbReference>
<dbReference type="PANTHER" id="PTHR10704">
    <property type="entry name" value="CARBOHYDRATE SULFOTRANSFERASE"/>
    <property type="match status" value="1"/>
</dbReference>
<dbReference type="eggNOG" id="COG0457">
    <property type="taxonomic scope" value="Bacteria"/>
</dbReference>
<dbReference type="PANTHER" id="PTHR10704:SF44">
    <property type="entry name" value="LD35051P-RELATED"/>
    <property type="match status" value="1"/>
</dbReference>
<dbReference type="RefSeq" id="WP_011566896.1">
    <property type="nucleotide sequence ID" value="NC_008209.1"/>
</dbReference>
<dbReference type="Pfam" id="PF13469">
    <property type="entry name" value="Sulfotransfer_3"/>
    <property type="match status" value="1"/>
</dbReference>
<dbReference type="InterPro" id="IPR027417">
    <property type="entry name" value="P-loop_NTPase"/>
</dbReference>
<dbReference type="STRING" id="375451.RD1_0569"/>
<name>Q16CL9_ROSDO</name>
<organism evidence="1 2">
    <name type="scientific">Roseobacter denitrificans (strain ATCC 33942 / OCh 114)</name>
    <name type="common">Erythrobacter sp. (strain OCh 114)</name>
    <name type="synonym">Roseobacter denitrificans</name>
    <dbReference type="NCBI Taxonomy" id="375451"/>
    <lineage>
        <taxon>Bacteria</taxon>
        <taxon>Pseudomonadati</taxon>
        <taxon>Pseudomonadota</taxon>
        <taxon>Alphaproteobacteria</taxon>
        <taxon>Rhodobacterales</taxon>
        <taxon>Roseobacteraceae</taxon>
        <taxon>Roseobacter</taxon>
    </lineage>
</organism>
<dbReference type="AlphaFoldDB" id="Q16CL9"/>
<keyword evidence="2" id="KW-1185">Reference proteome</keyword>
<reference evidence="1 2" key="1">
    <citation type="journal article" date="2007" name="J. Bacteriol.">
        <title>The complete genome sequence of Roseobacter denitrificans reveals a mixotrophic rather than photosynthetic metabolism.</title>
        <authorList>
            <person name="Swingley W.D."/>
            <person name="Sadekar S."/>
            <person name="Mastrian S.D."/>
            <person name="Matthies H.J."/>
            <person name="Hao J."/>
            <person name="Ramos H."/>
            <person name="Acharya C.R."/>
            <person name="Conrad A.L."/>
            <person name="Taylor H.L."/>
            <person name="Dejesa L.C."/>
            <person name="Shah M.K."/>
            <person name="O'huallachain M.E."/>
            <person name="Lince M.T."/>
            <person name="Blankenship R.E."/>
            <person name="Beatty J.T."/>
            <person name="Touchman J.W."/>
        </authorList>
    </citation>
    <scope>NUCLEOTIDE SEQUENCE [LARGE SCALE GENOMIC DNA]</scope>
    <source>
        <strain evidence="2">ATCC 33942 / OCh 114</strain>
    </source>
</reference>
<dbReference type="InterPro" id="IPR051135">
    <property type="entry name" value="Gal/GlcNAc/GalNAc_ST"/>
</dbReference>
<dbReference type="EMBL" id="CP000362">
    <property type="protein sequence ID" value="ABG30274.1"/>
    <property type="molecule type" value="Genomic_DNA"/>
</dbReference>
<keyword evidence="1" id="KW-0808">Transferase</keyword>